<feature type="transmembrane region" description="Helical" evidence="1">
    <location>
        <begin position="34"/>
        <end position="54"/>
    </location>
</feature>
<keyword evidence="1" id="KW-0812">Transmembrane</keyword>
<protein>
    <recommendedName>
        <fullName evidence="4">Transmembrane protein</fullName>
    </recommendedName>
</protein>
<feature type="transmembrane region" description="Helical" evidence="1">
    <location>
        <begin position="93"/>
        <end position="116"/>
    </location>
</feature>
<dbReference type="RefSeq" id="WP_386671779.1">
    <property type="nucleotide sequence ID" value="NZ_JBHLTG010000005.1"/>
</dbReference>
<gene>
    <name evidence="2" type="ORF">ACFFGH_20520</name>
</gene>
<evidence type="ECO:0000313" key="3">
    <source>
        <dbReference type="Proteomes" id="UP001589896"/>
    </source>
</evidence>
<comment type="caution">
    <text evidence="2">The sequence shown here is derived from an EMBL/GenBank/DDBJ whole genome shotgun (WGS) entry which is preliminary data.</text>
</comment>
<keyword evidence="1" id="KW-0472">Membrane</keyword>
<accession>A0ABV6RTB8</accession>
<proteinExistence type="predicted"/>
<keyword evidence="1" id="KW-1133">Transmembrane helix</keyword>
<evidence type="ECO:0000313" key="2">
    <source>
        <dbReference type="EMBL" id="MFC0680226.1"/>
    </source>
</evidence>
<sequence>MTVSRATRVTALVAGAVTLLSALSFAVFGFNAGSLAVVVVAGPVLFVASAVALFQWGNTPARSRRIATGFGWCAVVAGAGQLAVGVARFPTTAVFVDAVFALGAGALSVAMGVTWLRASRHIVKQVADGDTQPPA</sequence>
<keyword evidence="3" id="KW-1185">Reference proteome</keyword>
<feature type="transmembrane region" description="Helical" evidence="1">
    <location>
        <begin position="66"/>
        <end position="87"/>
    </location>
</feature>
<dbReference type="EMBL" id="JBHLTG010000005">
    <property type="protein sequence ID" value="MFC0680226.1"/>
    <property type="molecule type" value="Genomic_DNA"/>
</dbReference>
<reference evidence="2 3" key="1">
    <citation type="submission" date="2024-09" db="EMBL/GenBank/DDBJ databases">
        <authorList>
            <person name="Sun Q."/>
            <person name="Mori K."/>
        </authorList>
    </citation>
    <scope>NUCLEOTIDE SEQUENCE [LARGE SCALE GENOMIC DNA]</scope>
    <source>
        <strain evidence="2 3">KCTC 23076</strain>
    </source>
</reference>
<organism evidence="2 3">
    <name type="scientific">Lysobacter korlensis</name>
    <dbReference type="NCBI Taxonomy" id="553636"/>
    <lineage>
        <taxon>Bacteria</taxon>
        <taxon>Pseudomonadati</taxon>
        <taxon>Pseudomonadota</taxon>
        <taxon>Gammaproteobacteria</taxon>
        <taxon>Lysobacterales</taxon>
        <taxon>Lysobacteraceae</taxon>
        <taxon>Lysobacter</taxon>
    </lineage>
</organism>
<dbReference type="Proteomes" id="UP001589896">
    <property type="component" value="Unassembled WGS sequence"/>
</dbReference>
<name>A0ABV6RTB8_9GAMM</name>
<evidence type="ECO:0008006" key="4">
    <source>
        <dbReference type="Google" id="ProtNLM"/>
    </source>
</evidence>
<evidence type="ECO:0000256" key="1">
    <source>
        <dbReference type="SAM" id="Phobius"/>
    </source>
</evidence>